<gene>
    <name evidence="2" type="ORF">WKV53_12395</name>
</gene>
<keyword evidence="3" id="KW-1185">Reference proteome</keyword>
<feature type="transmembrane region" description="Helical" evidence="1">
    <location>
        <begin position="150"/>
        <end position="168"/>
    </location>
</feature>
<name>A0ABU9AUQ5_9BACT</name>
<feature type="transmembrane region" description="Helical" evidence="1">
    <location>
        <begin position="85"/>
        <end position="106"/>
    </location>
</feature>
<organism evidence="2 3">
    <name type="scientific">Luteolibacter soli</name>
    <dbReference type="NCBI Taxonomy" id="3135280"/>
    <lineage>
        <taxon>Bacteria</taxon>
        <taxon>Pseudomonadati</taxon>
        <taxon>Verrucomicrobiota</taxon>
        <taxon>Verrucomicrobiia</taxon>
        <taxon>Verrucomicrobiales</taxon>
        <taxon>Verrucomicrobiaceae</taxon>
        <taxon>Luteolibacter</taxon>
    </lineage>
</organism>
<keyword evidence="1" id="KW-0472">Membrane</keyword>
<keyword evidence="1" id="KW-1133">Transmembrane helix</keyword>
<dbReference type="EMBL" id="JBBUKT010000004">
    <property type="protein sequence ID" value="MEK7951308.1"/>
    <property type="molecule type" value="Genomic_DNA"/>
</dbReference>
<feature type="transmembrane region" description="Helical" evidence="1">
    <location>
        <begin position="42"/>
        <end position="65"/>
    </location>
</feature>
<feature type="transmembrane region" description="Helical" evidence="1">
    <location>
        <begin position="15"/>
        <end position="35"/>
    </location>
</feature>
<evidence type="ECO:0000256" key="1">
    <source>
        <dbReference type="SAM" id="Phobius"/>
    </source>
</evidence>
<protein>
    <submittedName>
        <fullName evidence="2">Uncharacterized protein</fullName>
    </submittedName>
</protein>
<evidence type="ECO:0000313" key="2">
    <source>
        <dbReference type="EMBL" id="MEK7951308.1"/>
    </source>
</evidence>
<keyword evidence="1" id="KW-0812">Transmembrane</keyword>
<comment type="caution">
    <text evidence="2">The sequence shown here is derived from an EMBL/GenBank/DDBJ whole genome shotgun (WGS) entry which is preliminary data.</text>
</comment>
<dbReference type="RefSeq" id="WP_341404910.1">
    <property type="nucleotide sequence ID" value="NZ_JBBUKT010000004.1"/>
</dbReference>
<reference evidence="2 3" key="1">
    <citation type="submission" date="2024-04" db="EMBL/GenBank/DDBJ databases">
        <title>Luteolibacter sp. isolated from soil.</title>
        <authorList>
            <person name="An J."/>
        </authorList>
    </citation>
    <scope>NUCLEOTIDE SEQUENCE [LARGE SCALE GENOMIC DNA]</scope>
    <source>
        <strain evidence="2 3">Y139</strain>
    </source>
</reference>
<evidence type="ECO:0000313" key="3">
    <source>
        <dbReference type="Proteomes" id="UP001371305"/>
    </source>
</evidence>
<dbReference type="Proteomes" id="UP001371305">
    <property type="component" value="Unassembled WGS sequence"/>
</dbReference>
<proteinExistence type="predicted"/>
<accession>A0ABU9AUQ5</accession>
<sequence length="190" mass="20833">MNSDFVANFPRQLRFWALHVPLNALPSFIIAISLFRLDKQSFAIVTILAVIVLFIIALATIVAMVPDLNREKHPLARGLRAAMIFRAWVCGLSAAMLVIAPPFLMLTPDFWCGYISAALVNGLSRFLHLGAASVSTGSFLPVMLTTVTEGAIIATGIAMLAFFLSLYLQIRERRKAFTSAGSQPHLRRSS</sequence>